<evidence type="ECO:0000256" key="8">
    <source>
        <dbReference type="ARBA" id="ARBA00022967"/>
    </source>
</evidence>
<dbReference type="SMART" id="SM00382">
    <property type="entry name" value="AAA"/>
    <property type="match status" value="1"/>
</dbReference>
<evidence type="ECO:0000256" key="3">
    <source>
        <dbReference type="ARBA" id="ARBA00022448"/>
    </source>
</evidence>
<dbReference type="Proteomes" id="UP000673394">
    <property type="component" value="Unassembled WGS sequence"/>
</dbReference>
<dbReference type="SUPFAM" id="SSF52540">
    <property type="entry name" value="P-loop containing nucleoside triphosphate hydrolases"/>
    <property type="match status" value="1"/>
</dbReference>
<dbReference type="InterPro" id="IPR003593">
    <property type="entry name" value="AAA+_ATPase"/>
</dbReference>
<evidence type="ECO:0000256" key="4">
    <source>
        <dbReference type="ARBA" id="ARBA00022475"/>
    </source>
</evidence>
<evidence type="ECO:0000256" key="7">
    <source>
        <dbReference type="ARBA" id="ARBA00022840"/>
    </source>
</evidence>
<keyword evidence="5" id="KW-0997">Cell inner membrane</keyword>
<dbReference type="Gene3D" id="3.40.50.300">
    <property type="entry name" value="P-loop containing nucleotide triphosphate hydrolases"/>
    <property type="match status" value="1"/>
</dbReference>
<dbReference type="PROSITE" id="PS00211">
    <property type="entry name" value="ABC_TRANSPORTER_1"/>
    <property type="match status" value="1"/>
</dbReference>
<keyword evidence="8" id="KW-1278">Translocase</keyword>
<dbReference type="InterPro" id="IPR013563">
    <property type="entry name" value="Oligopep_ABC_C"/>
</dbReference>
<dbReference type="PANTHER" id="PTHR43297">
    <property type="entry name" value="OLIGOPEPTIDE TRANSPORT ATP-BINDING PROTEIN APPD"/>
    <property type="match status" value="1"/>
</dbReference>
<gene>
    <name evidence="11" type="ORF">I8J30_24115</name>
</gene>
<dbReference type="CDD" id="cd03257">
    <property type="entry name" value="ABC_NikE_OppD_transporters"/>
    <property type="match status" value="1"/>
</dbReference>
<evidence type="ECO:0000256" key="9">
    <source>
        <dbReference type="ARBA" id="ARBA00023136"/>
    </source>
</evidence>
<name>A0ABS5CIW2_9BACL</name>
<dbReference type="NCBIfam" id="TIGR01727">
    <property type="entry name" value="oligo_HPY"/>
    <property type="match status" value="1"/>
</dbReference>
<protein>
    <submittedName>
        <fullName evidence="11">ABC transporter ATP-binding protein</fullName>
    </submittedName>
</protein>
<keyword evidence="4" id="KW-1003">Cell membrane</keyword>
<keyword evidence="7 11" id="KW-0067">ATP-binding</keyword>
<evidence type="ECO:0000259" key="10">
    <source>
        <dbReference type="PROSITE" id="PS50893"/>
    </source>
</evidence>
<evidence type="ECO:0000256" key="1">
    <source>
        <dbReference type="ARBA" id="ARBA00004202"/>
    </source>
</evidence>
<evidence type="ECO:0000256" key="5">
    <source>
        <dbReference type="ARBA" id="ARBA00022519"/>
    </source>
</evidence>
<keyword evidence="6" id="KW-0547">Nucleotide-binding</keyword>
<dbReference type="InterPro" id="IPR027417">
    <property type="entry name" value="P-loop_NTPase"/>
</dbReference>
<comment type="caution">
    <text evidence="11">The sequence shown here is derived from an EMBL/GenBank/DDBJ whole genome shotgun (WGS) entry which is preliminary data.</text>
</comment>
<evidence type="ECO:0000313" key="12">
    <source>
        <dbReference type="Proteomes" id="UP000673394"/>
    </source>
</evidence>
<comment type="similarity">
    <text evidence="2">Belongs to the ABC transporter superfamily.</text>
</comment>
<sequence length="352" mass="38591">MAEKILQIRNLTTGFLSDRGLAKATDRVSFDLEKGKTLCVVGESGSGKSVTAMSVMRLIDYAGGLIVDGEVLFNGQDLVKKKQSDMLKIRGNLITMIFQDPMSALNPVFTVGDQISEALRIHKGLKKKEAWRQSIEMLRRVGIPAPEIRAKQYPYEMSGGMCQRVVIAMALACNPELLIADEPTTALDVTVQAQILDLLLQLKKEFNMSMLLITHDMGVAAEVADRIAVMYAGTVVEEGTVKEIFDGPRHPYTIGLLKSIPGLEGERGGDLYTIKGSIPPISQLPEGCRFHPRCPYAMDICRHKEPVMQTSPSGHKAACWLDDHDGADPRPGAFSSQELKVTIKSKLEVAHS</sequence>
<dbReference type="Pfam" id="PF08352">
    <property type="entry name" value="oligo_HPY"/>
    <property type="match status" value="1"/>
</dbReference>
<dbReference type="GO" id="GO:0005524">
    <property type="term" value="F:ATP binding"/>
    <property type="evidence" value="ECO:0007669"/>
    <property type="project" value="UniProtKB-KW"/>
</dbReference>
<keyword evidence="9" id="KW-0472">Membrane</keyword>
<dbReference type="EMBL" id="JAGKSP010000012">
    <property type="protein sequence ID" value="MBP3965809.1"/>
    <property type="molecule type" value="Genomic_DNA"/>
</dbReference>
<keyword evidence="3" id="KW-0813">Transport</keyword>
<evidence type="ECO:0000313" key="11">
    <source>
        <dbReference type="EMBL" id="MBP3965809.1"/>
    </source>
</evidence>
<keyword evidence="12" id="KW-1185">Reference proteome</keyword>
<accession>A0ABS5CIW2</accession>
<feature type="domain" description="ABC transporter" evidence="10">
    <location>
        <begin position="6"/>
        <end position="257"/>
    </location>
</feature>
<evidence type="ECO:0000256" key="6">
    <source>
        <dbReference type="ARBA" id="ARBA00022741"/>
    </source>
</evidence>
<dbReference type="InterPro" id="IPR050388">
    <property type="entry name" value="ABC_Ni/Peptide_Import"/>
</dbReference>
<organism evidence="11 12">
    <name type="scientific">Paenibacillus lignilyticus</name>
    <dbReference type="NCBI Taxonomy" id="1172615"/>
    <lineage>
        <taxon>Bacteria</taxon>
        <taxon>Bacillati</taxon>
        <taxon>Bacillota</taxon>
        <taxon>Bacilli</taxon>
        <taxon>Bacillales</taxon>
        <taxon>Paenibacillaceae</taxon>
        <taxon>Paenibacillus</taxon>
    </lineage>
</organism>
<evidence type="ECO:0000256" key="2">
    <source>
        <dbReference type="ARBA" id="ARBA00005417"/>
    </source>
</evidence>
<comment type="subcellular location">
    <subcellularLocation>
        <location evidence="1">Cell membrane</location>
        <topology evidence="1">Peripheral membrane protein</topology>
    </subcellularLocation>
</comment>
<dbReference type="PROSITE" id="PS50893">
    <property type="entry name" value="ABC_TRANSPORTER_2"/>
    <property type="match status" value="1"/>
</dbReference>
<reference evidence="11 12" key="1">
    <citation type="submission" date="2021-04" db="EMBL/GenBank/DDBJ databases">
        <title>Paenibacillus sp. DLE-14 whole genome sequence.</title>
        <authorList>
            <person name="Ham Y.J."/>
        </authorList>
    </citation>
    <scope>NUCLEOTIDE SEQUENCE [LARGE SCALE GENOMIC DNA]</scope>
    <source>
        <strain evidence="11 12">DLE-14</strain>
    </source>
</reference>
<dbReference type="InterPro" id="IPR003439">
    <property type="entry name" value="ABC_transporter-like_ATP-bd"/>
</dbReference>
<dbReference type="RefSeq" id="WP_210662476.1">
    <property type="nucleotide sequence ID" value="NZ_JAGKSP010000012.1"/>
</dbReference>
<dbReference type="InterPro" id="IPR017871">
    <property type="entry name" value="ABC_transporter-like_CS"/>
</dbReference>
<dbReference type="PANTHER" id="PTHR43297:SF14">
    <property type="entry name" value="ATPASE AAA-TYPE CORE DOMAIN-CONTAINING PROTEIN"/>
    <property type="match status" value="1"/>
</dbReference>
<proteinExistence type="inferred from homology"/>
<dbReference type="Pfam" id="PF00005">
    <property type="entry name" value="ABC_tran"/>
    <property type="match status" value="1"/>
</dbReference>